<dbReference type="PANTHER" id="PTHR33619">
    <property type="entry name" value="POLYSACCHARIDE EXPORT PROTEIN GFCE-RELATED"/>
    <property type="match status" value="1"/>
</dbReference>
<dbReference type="Pfam" id="PF10531">
    <property type="entry name" value="SLBB"/>
    <property type="match status" value="1"/>
</dbReference>
<feature type="transmembrane region" description="Helical" evidence="2">
    <location>
        <begin position="234"/>
        <end position="255"/>
    </location>
</feature>
<keyword evidence="1" id="KW-0732">Signal</keyword>
<keyword evidence="6" id="KW-1185">Reference proteome</keyword>
<evidence type="ECO:0000313" key="5">
    <source>
        <dbReference type="EMBL" id="SFU30285.1"/>
    </source>
</evidence>
<feature type="domain" description="Polysaccharide export protein N-terminal" evidence="3">
    <location>
        <begin position="45"/>
        <end position="139"/>
    </location>
</feature>
<dbReference type="Gene3D" id="3.30.1950.10">
    <property type="entry name" value="wza like domain"/>
    <property type="match status" value="1"/>
</dbReference>
<protein>
    <submittedName>
        <fullName evidence="5">Polysaccharide export outer membrane protein</fullName>
    </submittedName>
</protein>
<dbReference type="Proteomes" id="UP000199138">
    <property type="component" value="Unassembled WGS sequence"/>
</dbReference>
<dbReference type="AlphaFoldDB" id="A0A1I7F2D9"/>
<keyword evidence="2" id="KW-0472">Membrane</keyword>
<dbReference type="InterPro" id="IPR003715">
    <property type="entry name" value="Poly_export_N"/>
</dbReference>
<dbReference type="RefSeq" id="WP_245766515.1">
    <property type="nucleotide sequence ID" value="NZ_FPBK01000001.1"/>
</dbReference>
<dbReference type="PROSITE" id="PS51257">
    <property type="entry name" value="PROKAR_LIPOPROTEIN"/>
    <property type="match status" value="1"/>
</dbReference>
<dbReference type="STRING" id="1224947.SAMN05216480_101556"/>
<evidence type="ECO:0000259" key="3">
    <source>
        <dbReference type="Pfam" id="PF02563"/>
    </source>
</evidence>
<organism evidence="5 6">
    <name type="scientific">Pustulibacterium marinum</name>
    <dbReference type="NCBI Taxonomy" id="1224947"/>
    <lineage>
        <taxon>Bacteria</taxon>
        <taxon>Pseudomonadati</taxon>
        <taxon>Bacteroidota</taxon>
        <taxon>Flavobacteriia</taxon>
        <taxon>Flavobacteriales</taxon>
        <taxon>Flavobacteriaceae</taxon>
        <taxon>Pustulibacterium</taxon>
    </lineage>
</organism>
<evidence type="ECO:0000256" key="2">
    <source>
        <dbReference type="SAM" id="Phobius"/>
    </source>
</evidence>
<dbReference type="PANTHER" id="PTHR33619:SF3">
    <property type="entry name" value="POLYSACCHARIDE EXPORT PROTEIN GFCE-RELATED"/>
    <property type="match status" value="1"/>
</dbReference>
<evidence type="ECO:0000259" key="4">
    <source>
        <dbReference type="Pfam" id="PF10531"/>
    </source>
</evidence>
<dbReference type="GO" id="GO:0015159">
    <property type="term" value="F:polysaccharide transmembrane transporter activity"/>
    <property type="evidence" value="ECO:0007669"/>
    <property type="project" value="InterPro"/>
</dbReference>
<keyword evidence="2" id="KW-0812">Transmembrane</keyword>
<dbReference type="EMBL" id="FPBK01000001">
    <property type="protein sequence ID" value="SFU30285.1"/>
    <property type="molecule type" value="Genomic_DNA"/>
</dbReference>
<reference evidence="6" key="1">
    <citation type="submission" date="2016-10" db="EMBL/GenBank/DDBJ databases">
        <authorList>
            <person name="Varghese N."/>
            <person name="Submissions S."/>
        </authorList>
    </citation>
    <scope>NUCLEOTIDE SEQUENCE [LARGE SCALE GENOMIC DNA]</scope>
    <source>
        <strain evidence="6">CGMCC 1.12333</strain>
    </source>
</reference>
<proteinExistence type="predicted"/>
<name>A0A1I7F2D9_9FLAO</name>
<keyword evidence="2" id="KW-1133">Transmembrane helix</keyword>
<accession>A0A1I7F2D9</accession>
<gene>
    <name evidence="5" type="ORF">SAMN05216480_101556</name>
</gene>
<dbReference type="InterPro" id="IPR049712">
    <property type="entry name" value="Poly_export"/>
</dbReference>
<dbReference type="Gene3D" id="3.10.560.10">
    <property type="entry name" value="Outer membrane lipoprotein wza domain like"/>
    <property type="match status" value="2"/>
</dbReference>
<evidence type="ECO:0000313" key="6">
    <source>
        <dbReference type="Proteomes" id="UP000199138"/>
    </source>
</evidence>
<dbReference type="Pfam" id="PF02563">
    <property type="entry name" value="Poly_export"/>
    <property type="match status" value="1"/>
</dbReference>
<sequence>MKKIIVKIICIYIVSAALVGCVSKKDLMYFQDAQTNTTSETTMEPLHIEVNDILSIKISAADPITALPYNPSSSSGVAINNLEVMKLQGYLVSEEGMVTIPVLGKVSVVGKTLGILEQEIVEKLESGGHLISPTVSVRLLNPKITVLGEVKAPGTYTYTEQQVSLPQALGYAGDLTINGRREDVMLIREEQGKRTVVKIDMTATDFFTSPYYYVRQNDIIYVSPNKAKVFSSTVVGSVATVLSAASVILSAVVLITNN</sequence>
<feature type="domain" description="Soluble ligand binding" evidence="4">
    <location>
        <begin position="143"/>
        <end position="195"/>
    </location>
</feature>
<evidence type="ECO:0000256" key="1">
    <source>
        <dbReference type="ARBA" id="ARBA00022729"/>
    </source>
</evidence>
<dbReference type="InterPro" id="IPR019554">
    <property type="entry name" value="Soluble_ligand-bd"/>
</dbReference>